<accession>A0A061RWD7</accession>
<dbReference type="EMBL" id="GBEZ01008366">
    <property type="protein sequence ID" value="JAC77172.1"/>
    <property type="molecule type" value="Transcribed_RNA"/>
</dbReference>
<name>A0A061RWD7_9CHLO</name>
<organism evidence="1">
    <name type="scientific">Tetraselmis sp. GSL018</name>
    <dbReference type="NCBI Taxonomy" id="582737"/>
    <lineage>
        <taxon>Eukaryota</taxon>
        <taxon>Viridiplantae</taxon>
        <taxon>Chlorophyta</taxon>
        <taxon>core chlorophytes</taxon>
        <taxon>Chlorodendrophyceae</taxon>
        <taxon>Chlorodendrales</taxon>
        <taxon>Chlorodendraceae</taxon>
        <taxon>Tetraselmis</taxon>
    </lineage>
</organism>
<reference evidence="1" key="1">
    <citation type="submission" date="2014-05" db="EMBL/GenBank/DDBJ databases">
        <title>The transcriptome of the halophilic microalga Tetraselmis sp. GSL018 isolated from the Great Salt Lake, Utah.</title>
        <authorList>
            <person name="Jinkerson R.E."/>
            <person name="D'Adamo S."/>
            <person name="Posewitz M.C."/>
        </authorList>
    </citation>
    <scope>NUCLEOTIDE SEQUENCE</scope>
    <source>
        <strain evidence="1">GSL018</strain>
    </source>
</reference>
<sequence length="66" mass="7126">RANCRRALPRLANVLGAPPVMTGPMFALLFSQQPHSSKKGNCFSNMEFSVPVEANTAVHPQTESVS</sequence>
<evidence type="ECO:0000313" key="1">
    <source>
        <dbReference type="EMBL" id="JAC77172.1"/>
    </source>
</evidence>
<feature type="non-terminal residue" evidence="1">
    <location>
        <position position="1"/>
    </location>
</feature>
<protein>
    <submittedName>
        <fullName evidence="1">Uncharacterized protein</fullName>
    </submittedName>
</protein>
<gene>
    <name evidence="1" type="ORF">TSPGSL018_18355</name>
</gene>
<proteinExistence type="predicted"/>
<dbReference type="AlphaFoldDB" id="A0A061RWD7"/>